<dbReference type="EMBL" id="JH714276">
    <property type="protein sequence ID" value="EJD73430.1"/>
    <property type="molecule type" value="Genomic_DNA"/>
</dbReference>
<gene>
    <name evidence="2" type="ORF">LOAG_19148</name>
</gene>
<evidence type="ECO:0000259" key="1">
    <source>
        <dbReference type="Pfam" id="PF02932"/>
    </source>
</evidence>
<protein>
    <recommendedName>
        <fullName evidence="1">Neurotransmitter-gated ion-channel transmembrane domain-containing protein</fullName>
    </recommendedName>
</protein>
<dbReference type="Gene3D" id="1.20.58.390">
    <property type="entry name" value="Neurotransmitter-gated ion-channel transmembrane domain"/>
    <property type="match status" value="1"/>
</dbReference>
<dbReference type="KEGG" id="loa:LOAG_19148"/>
<dbReference type="CTD" id="9953075"/>
<sequence length="142" mass="16837">MIMVSISVVVTVISLNLHFRRPTTHQMPDWIKWLFLRILPKLLFMRRPVMIETDEALRKAGHRRGVLCENVIINRHEGKVNCDTCTNANMQINEKIQKLYRSPYVIKAFENVCFIAEILKKKDRESMVNVILNYIYMKLIYI</sequence>
<proteinExistence type="predicted"/>
<dbReference type="InterPro" id="IPR036719">
    <property type="entry name" value="Neuro-gated_channel_TM_sf"/>
</dbReference>
<dbReference type="Pfam" id="PF02932">
    <property type="entry name" value="Neur_chan_memb"/>
    <property type="match status" value="1"/>
</dbReference>
<evidence type="ECO:0000313" key="2">
    <source>
        <dbReference type="EMBL" id="EJD73430.1"/>
    </source>
</evidence>
<dbReference type="AlphaFoldDB" id="A0A1S0UCM3"/>
<dbReference type="OrthoDB" id="5975154at2759"/>
<accession>A0A1S0UCM3</accession>
<dbReference type="OMA" id="MPDWIKW"/>
<dbReference type="GO" id="GO:0006811">
    <property type="term" value="P:monoatomic ion transport"/>
    <property type="evidence" value="ECO:0007669"/>
    <property type="project" value="InterPro"/>
</dbReference>
<reference evidence="2" key="1">
    <citation type="submission" date="2012-04" db="EMBL/GenBank/DDBJ databases">
        <title>The Genome Sequence of Loa loa.</title>
        <authorList>
            <consortium name="The Broad Institute Genome Sequencing Platform"/>
            <consortium name="Broad Institute Genome Sequencing Center for Infectious Disease"/>
            <person name="Nutman T.B."/>
            <person name="Fink D.L."/>
            <person name="Russ C."/>
            <person name="Young S."/>
            <person name="Zeng Q."/>
            <person name="Gargeya S."/>
            <person name="Alvarado L."/>
            <person name="Berlin A."/>
            <person name="Chapman S.B."/>
            <person name="Chen Z."/>
            <person name="Freedman E."/>
            <person name="Gellesch M."/>
            <person name="Goldberg J."/>
            <person name="Griggs A."/>
            <person name="Gujja S."/>
            <person name="Heilman E.R."/>
            <person name="Heiman D."/>
            <person name="Howarth C."/>
            <person name="Mehta T."/>
            <person name="Neiman D."/>
            <person name="Pearson M."/>
            <person name="Roberts A."/>
            <person name="Saif S."/>
            <person name="Shea T."/>
            <person name="Shenoy N."/>
            <person name="Sisk P."/>
            <person name="Stolte C."/>
            <person name="Sykes S."/>
            <person name="White J."/>
            <person name="Yandava C."/>
            <person name="Haas B."/>
            <person name="Henn M.R."/>
            <person name="Nusbaum C."/>
            <person name="Birren B."/>
        </authorList>
    </citation>
    <scope>NUCLEOTIDE SEQUENCE [LARGE SCALE GENOMIC DNA]</scope>
</reference>
<organism evidence="2">
    <name type="scientific">Loa loa</name>
    <name type="common">Eye worm</name>
    <name type="synonym">Filaria loa</name>
    <dbReference type="NCBI Taxonomy" id="7209"/>
    <lineage>
        <taxon>Eukaryota</taxon>
        <taxon>Metazoa</taxon>
        <taxon>Ecdysozoa</taxon>
        <taxon>Nematoda</taxon>
        <taxon>Chromadorea</taxon>
        <taxon>Rhabditida</taxon>
        <taxon>Spirurina</taxon>
        <taxon>Spiruromorpha</taxon>
        <taxon>Filarioidea</taxon>
        <taxon>Onchocercidae</taxon>
        <taxon>Loa</taxon>
    </lineage>
</organism>
<name>A0A1S0UCM3_LOALO</name>
<dbReference type="GeneID" id="9953075"/>
<dbReference type="RefSeq" id="XP_020304392.1">
    <property type="nucleotide sequence ID" value="XM_020451802.1"/>
</dbReference>
<dbReference type="InParanoid" id="A0A1S0UCM3"/>
<dbReference type="InterPro" id="IPR038050">
    <property type="entry name" value="Neuro_actylchol_rec"/>
</dbReference>
<dbReference type="InterPro" id="IPR006029">
    <property type="entry name" value="Neurotrans-gated_channel_TM"/>
</dbReference>
<dbReference type="SUPFAM" id="SSF90112">
    <property type="entry name" value="Neurotransmitter-gated ion-channel transmembrane pore"/>
    <property type="match status" value="1"/>
</dbReference>
<feature type="domain" description="Neurotransmitter-gated ion-channel transmembrane" evidence="1">
    <location>
        <begin position="1"/>
        <end position="134"/>
    </location>
</feature>
<dbReference type="GO" id="GO:0016020">
    <property type="term" value="C:membrane"/>
    <property type="evidence" value="ECO:0007669"/>
    <property type="project" value="InterPro"/>
</dbReference>